<keyword evidence="9" id="KW-1185">Reference proteome</keyword>
<evidence type="ECO:0000256" key="1">
    <source>
        <dbReference type="ARBA" id="ARBA00004496"/>
    </source>
</evidence>
<gene>
    <name evidence="8" type="ORF">HMPREF1624_02997</name>
</gene>
<feature type="region of interest" description="Disordered" evidence="5">
    <location>
        <begin position="979"/>
        <end position="999"/>
    </location>
</feature>
<dbReference type="GO" id="GO:0043248">
    <property type="term" value="P:proteasome assembly"/>
    <property type="evidence" value="ECO:0007669"/>
    <property type="project" value="InterPro"/>
</dbReference>
<dbReference type="HOGENOM" id="CLU_000880_1_0_1"/>
<keyword evidence="4" id="KW-0647">Proteasome</keyword>
<dbReference type="InterPro" id="IPR055443">
    <property type="entry name" value="HEAT_ECM29"/>
</dbReference>
<feature type="region of interest" description="Disordered" evidence="5">
    <location>
        <begin position="1749"/>
        <end position="1768"/>
    </location>
</feature>
<protein>
    <recommendedName>
        <fullName evidence="10">Proteasome component ECM29</fullName>
    </recommendedName>
</protein>
<dbReference type="eggNOG" id="KOG0915">
    <property type="taxonomic scope" value="Eukaryota"/>
</dbReference>
<evidence type="ECO:0000256" key="4">
    <source>
        <dbReference type="ARBA" id="ARBA00022942"/>
    </source>
</evidence>
<evidence type="ECO:0000259" key="6">
    <source>
        <dbReference type="Pfam" id="PF13001"/>
    </source>
</evidence>
<dbReference type="Pfam" id="PF24492">
    <property type="entry name" value="HEAT_ECM29"/>
    <property type="match status" value="1"/>
</dbReference>
<keyword evidence="2" id="KW-0963">Cytoplasm</keyword>
<dbReference type="Pfam" id="PF23731">
    <property type="entry name" value="ARM_ECM29_C"/>
    <property type="match status" value="1"/>
</dbReference>
<dbReference type="Proteomes" id="UP000018087">
    <property type="component" value="Unassembled WGS sequence"/>
</dbReference>
<feature type="domain" description="Proteasome component Ecm29 N-terminal" evidence="6">
    <location>
        <begin position="14"/>
        <end position="548"/>
    </location>
</feature>
<evidence type="ECO:0000256" key="3">
    <source>
        <dbReference type="ARBA" id="ARBA00022737"/>
    </source>
</evidence>
<evidence type="ECO:0000259" key="7">
    <source>
        <dbReference type="Pfam" id="PF24492"/>
    </source>
</evidence>
<feature type="domain" description="Proteasome adapter and scaffold protein ECM29 HEAT-repeat" evidence="7">
    <location>
        <begin position="1364"/>
        <end position="1523"/>
    </location>
</feature>
<accession>U7PVL5</accession>
<feature type="region of interest" description="Disordered" evidence="5">
    <location>
        <begin position="471"/>
        <end position="492"/>
    </location>
</feature>
<dbReference type="Pfam" id="PF13001">
    <property type="entry name" value="ECM29_N"/>
    <property type="match status" value="1"/>
</dbReference>
<dbReference type="Gene3D" id="1.25.10.10">
    <property type="entry name" value="Leucine-rich Repeat Variant"/>
    <property type="match status" value="2"/>
</dbReference>
<sequence length="1941" mass="209355">MAEPTSEQRELSLVEKVDFRILNVANNEQKLQDLLSKFLVPLLLKGASEHASVRAKVATVAQRLKLFIKPPGVVLPVAALVDQFKSTASPVVRHLDMVFIQHSIGRLSAKDRRALLPALLRGISRVNSSTPALFDIVLQTLSVLKVPARGSQEDDAFAEAIGLADPADAVYVAERFGQVFLLSRGGSGGAASGAHMAAAADVAFFGLDQDDAWLRVGTNLAETRIRVAQFLASGAFAHNDDTEVARFMPSLYAAVHTDSRVSSLGEDLLKRTKVSLESKTLVEQLFAAHAVLPPAYRIRILNLLSRSSLSTSYTDEILKVVVRDMGANKDTSAEAAVADNGAAASSRSRGLEMAKLYKALFEYINWIARIGPNKQDFAIGRPLIEYLQQYIQDLGWPVPTSTGVDNETLRAKAYETIGQLAKGARMTMAERLALARYFFRSLTEDPVAEVVVNVDGALSSLSSVFAPEMAARGKRSGTSKTQEQEQQTRDRETIESELRAMLLEYIGLDGSDDGDARIRRSARHAAAKWANNCLRFADPVGRWIDILAAAGRRGERSDVVEEGHKGLDPWTYYSNNVDDLVLPQWPALVQTFFKERVGGEAAEHTEPAGMDVDAVSVFVNFPGDILDAFALAVNYCKRILLLTALTDFKVEPGWEQQVETLVRSDKASRDAIRAYLASSAALQTSLQDLLEAALEGMLLKDKPAVVEPCGRCFVELASLAPQAALAHLAGRTPELLPLATSNKKEVRKLAAAAIGILGAHPDNGVASVAKLKADLVAAAQPWKTAVGSELNATEGAFVSLAHLLSRIVFYDAADADRQRASLVDDVATLFPTAKEISEASMSFQDALFDALSQLWTAGIACLPGSVPDGSDADTNKTIVGFVDVLTTQAKKGNERAIAALGRLAVSVGADSTAAGAESTDTEKGADETDVTALILSKLYDLYEIKQAEAHFAIGGAITAAVACWDADVVELSLDVQSASSSSSSSLSSSSSTSQAKRAPFRIAKRPHRLTTALDKILTDGKTTKPALLKASGIWLFSLIQHCAHLPEVQSRLRECQVAFMRLLSARDELVQETASRGLALVYEKGDAPLKGDLVRDLVASFTGSGTQLKVDEDTELFDAGALPTGEGKSVTSYRDIVNLANEVGDQTLIYKFMSLAANAATWSTRSAFGRFGLSNILSSEAETVDPKLYPKLFRYRFDPNPNVQRSMNDIWKALVKDSNAVIETHFAAIMEDLLKSILGKEWRVREASAAAIADLVQGRPFTQYEAYYQDIWARALKVLDDVKGSVREAALRLCITLSNTLVRQLEEDGSGGSAASARKNAVAMMNEALPFLMSDKGIESGVEDVKVFATLTVLKIAKHGGKSLRPYIAAMVPHLLGLLSTIEPQAFNYYYMRSGDDDREKLDKMRSAMVSQSPISEAIENSLRSVDAAVLTDLAPGIEAAMKSAVGMPTKIGCGRVLQTLATRHALDFAPHSARFLQLLGKQLLDRNDEVSQSYAKTAAYVVRTAPDAARARFVGHLVDLYFGAEDETRRQKVADAVLFLSKISPDHFNALEARLLPLSYLARHDADDYVHKAADEVWSKHAGSSLSVARYVPEIAALTERALDTAQWALKHAGARTAAAAVGSVLAASDLSGQVNVAHLTLLWPLYERALALKTFDGKETLLEVLPDVVSKGKALWQDNAKVAASLRKMATVEAKRNNDAYRVHAFKCLWRVAAAREDEAAVGMWDDIVAIVTPHLEALKEWEDAKDGGDRMDIDSANGSKKDTAAATKERLVRQAAENALHAVARGYHKPSLRRDPRAVLAAVWAALAPFVSSNAYILVRRTTWYKAVGELLEAAASTDVPSTSSSSSSSSSESGGDLALAYLASLDVDTPEAGTEEQRSSRAKALKALVRASKKGALGAVGSEAASKIKAAVDGALSTERSLDVQKLLREAVAEGKK</sequence>
<evidence type="ECO:0000313" key="9">
    <source>
        <dbReference type="Proteomes" id="UP000018087"/>
    </source>
</evidence>
<dbReference type="InterPro" id="IPR024372">
    <property type="entry name" value="Ecm29_N"/>
</dbReference>
<organism evidence="8 9">
    <name type="scientific">Sporothrix schenckii (strain ATCC 58251 / de Perez 2211183)</name>
    <name type="common">Rose-picker's disease fungus</name>
    <dbReference type="NCBI Taxonomy" id="1391915"/>
    <lineage>
        <taxon>Eukaryota</taxon>
        <taxon>Fungi</taxon>
        <taxon>Dikarya</taxon>
        <taxon>Ascomycota</taxon>
        <taxon>Pezizomycotina</taxon>
        <taxon>Sordariomycetes</taxon>
        <taxon>Sordariomycetidae</taxon>
        <taxon>Ophiostomatales</taxon>
        <taxon>Ophiostomataceae</taxon>
        <taxon>Sporothrix</taxon>
    </lineage>
</organism>
<reference evidence="9" key="1">
    <citation type="journal article" date="2014" name="Genome Announc.">
        <title>Genome sequence of the pathogenic fungus Sporothrix schenckii (ATCC 58251).</title>
        <authorList>
            <person name="Cuomo C.A."/>
            <person name="Rodriguez-Del Valle N."/>
            <person name="Perez-Sanchez L."/>
            <person name="Abouelleil A."/>
            <person name="Goldberg J."/>
            <person name="Young S."/>
            <person name="Zeng Q."/>
            <person name="Birren B.W."/>
        </authorList>
    </citation>
    <scope>NUCLEOTIDE SEQUENCE [LARGE SCALE GENOMIC DNA]</scope>
    <source>
        <strain evidence="9">ATCC 58251 / de Perez 2211183</strain>
    </source>
</reference>
<evidence type="ECO:0000256" key="2">
    <source>
        <dbReference type="ARBA" id="ARBA00022490"/>
    </source>
</evidence>
<name>U7PVL5_SPOS1</name>
<dbReference type="PANTHER" id="PTHR23346:SF19">
    <property type="entry name" value="PROTEASOME ADAPTER AND SCAFFOLD PROTEIN ECM29"/>
    <property type="match status" value="1"/>
</dbReference>
<dbReference type="GO" id="GO:0005737">
    <property type="term" value="C:cytoplasm"/>
    <property type="evidence" value="ECO:0007669"/>
    <property type="project" value="UniProtKB-SubCell"/>
</dbReference>
<dbReference type="STRING" id="1391915.U7PVL5"/>
<comment type="subcellular location">
    <subcellularLocation>
        <location evidence="1">Cytoplasm</location>
    </subcellularLocation>
</comment>
<evidence type="ECO:0000256" key="5">
    <source>
        <dbReference type="SAM" id="MobiDB-lite"/>
    </source>
</evidence>
<dbReference type="GO" id="GO:0005634">
    <property type="term" value="C:nucleus"/>
    <property type="evidence" value="ECO:0007669"/>
    <property type="project" value="TreeGrafter"/>
</dbReference>
<dbReference type="OrthoDB" id="16066at2759"/>
<feature type="compositionally biased region" description="Basic and acidic residues" evidence="5">
    <location>
        <begin position="482"/>
        <end position="492"/>
    </location>
</feature>
<proteinExistence type="predicted"/>
<dbReference type="EMBL" id="KI440844">
    <property type="protein sequence ID" value="ERS99637.1"/>
    <property type="molecule type" value="Genomic_DNA"/>
</dbReference>
<dbReference type="GO" id="GO:0036503">
    <property type="term" value="P:ERAD pathway"/>
    <property type="evidence" value="ECO:0007669"/>
    <property type="project" value="TreeGrafter"/>
</dbReference>
<evidence type="ECO:0008006" key="10">
    <source>
        <dbReference type="Google" id="ProtNLM"/>
    </source>
</evidence>
<evidence type="ECO:0000313" key="8">
    <source>
        <dbReference type="EMBL" id="ERS99637.1"/>
    </source>
</evidence>
<dbReference type="InterPro" id="IPR016024">
    <property type="entry name" value="ARM-type_fold"/>
</dbReference>
<dbReference type="PANTHER" id="PTHR23346">
    <property type="entry name" value="TRANSLATIONAL ACTIVATOR GCN1-RELATED"/>
    <property type="match status" value="1"/>
</dbReference>
<keyword evidence="3" id="KW-0677">Repeat</keyword>
<dbReference type="AlphaFoldDB" id="U7PVL5"/>
<dbReference type="SUPFAM" id="SSF48371">
    <property type="entry name" value="ARM repeat"/>
    <property type="match status" value="2"/>
</dbReference>
<feature type="compositionally biased region" description="Low complexity" evidence="5">
    <location>
        <begin position="979"/>
        <end position="993"/>
    </location>
</feature>
<dbReference type="GO" id="GO:0000502">
    <property type="term" value="C:proteasome complex"/>
    <property type="evidence" value="ECO:0007669"/>
    <property type="project" value="UniProtKB-KW"/>
</dbReference>
<dbReference type="GO" id="GO:0060090">
    <property type="term" value="F:molecular adaptor activity"/>
    <property type="evidence" value="ECO:0007669"/>
    <property type="project" value="InterPro"/>
</dbReference>
<dbReference type="InterPro" id="IPR011989">
    <property type="entry name" value="ARM-like"/>
</dbReference>